<feature type="domain" description="ANTAR" evidence="1">
    <location>
        <begin position="14"/>
        <end position="75"/>
    </location>
</feature>
<sequence length="112" mass="12228">MSVRQGWEPRPDQPVAPADEVEQLRRALATQPAIEQAKGMLMLVRQWTPDEAFAALRAISQHNNVKLHDVATVVVAVGSEGASGSIDGVIGAVVLAEVRRLVQDRTRIRTPR</sequence>
<keyword evidence="3" id="KW-1185">Reference proteome</keyword>
<evidence type="ECO:0000259" key="1">
    <source>
        <dbReference type="PROSITE" id="PS50921"/>
    </source>
</evidence>
<evidence type="ECO:0000313" key="3">
    <source>
        <dbReference type="Proteomes" id="UP000187486"/>
    </source>
</evidence>
<protein>
    <recommendedName>
        <fullName evidence="1">ANTAR domain-containing protein</fullName>
    </recommendedName>
</protein>
<dbReference type="SUPFAM" id="SSF52172">
    <property type="entry name" value="CheY-like"/>
    <property type="match status" value="1"/>
</dbReference>
<dbReference type="InterPro" id="IPR005561">
    <property type="entry name" value="ANTAR"/>
</dbReference>
<reference evidence="2 3" key="1">
    <citation type="submission" date="2016-01" db="EMBL/GenBank/DDBJ databases">
        <title>Amycolatopsis coloradensis genome sequencing and assembly.</title>
        <authorList>
            <person name="Mayilraj S."/>
        </authorList>
    </citation>
    <scope>NUCLEOTIDE SEQUENCE [LARGE SCALE GENOMIC DNA]</scope>
    <source>
        <strain evidence="2 3">DSM 44225</strain>
    </source>
</reference>
<dbReference type="GO" id="GO:0003723">
    <property type="term" value="F:RNA binding"/>
    <property type="evidence" value="ECO:0007669"/>
    <property type="project" value="InterPro"/>
</dbReference>
<dbReference type="OrthoDB" id="3787288at2"/>
<dbReference type="EMBL" id="MQUQ01000004">
    <property type="protein sequence ID" value="OLZ54682.1"/>
    <property type="molecule type" value="Genomic_DNA"/>
</dbReference>
<dbReference type="STRING" id="76021.BS329_09275"/>
<dbReference type="AlphaFoldDB" id="A0A1R0KZ35"/>
<dbReference type="PROSITE" id="PS50921">
    <property type="entry name" value="ANTAR"/>
    <property type="match status" value="1"/>
</dbReference>
<dbReference type="RefSeq" id="WP_076157995.1">
    <property type="nucleotide sequence ID" value="NZ_JBEZVB010000150.1"/>
</dbReference>
<dbReference type="Proteomes" id="UP000187486">
    <property type="component" value="Unassembled WGS sequence"/>
</dbReference>
<dbReference type="InterPro" id="IPR011006">
    <property type="entry name" value="CheY-like_superfamily"/>
</dbReference>
<dbReference type="Gene3D" id="1.10.10.10">
    <property type="entry name" value="Winged helix-like DNA-binding domain superfamily/Winged helix DNA-binding domain"/>
    <property type="match status" value="1"/>
</dbReference>
<dbReference type="SMART" id="SM01012">
    <property type="entry name" value="ANTAR"/>
    <property type="match status" value="1"/>
</dbReference>
<name>A0A1R0KZ35_9PSEU</name>
<dbReference type="Pfam" id="PF03861">
    <property type="entry name" value="ANTAR"/>
    <property type="match status" value="1"/>
</dbReference>
<evidence type="ECO:0000313" key="2">
    <source>
        <dbReference type="EMBL" id="OLZ54682.1"/>
    </source>
</evidence>
<dbReference type="InterPro" id="IPR036388">
    <property type="entry name" value="WH-like_DNA-bd_sf"/>
</dbReference>
<accession>A0A1R0KZ35</accession>
<comment type="caution">
    <text evidence="2">The sequence shown here is derived from an EMBL/GenBank/DDBJ whole genome shotgun (WGS) entry which is preliminary data.</text>
</comment>
<proteinExistence type="predicted"/>
<organism evidence="2 3">
    <name type="scientific">Amycolatopsis coloradensis</name>
    <dbReference type="NCBI Taxonomy" id="76021"/>
    <lineage>
        <taxon>Bacteria</taxon>
        <taxon>Bacillati</taxon>
        <taxon>Actinomycetota</taxon>
        <taxon>Actinomycetes</taxon>
        <taxon>Pseudonocardiales</taxon>
        <taxon>Pseudonocardiaceae</taxon>
        <taxon>Amycolatopsis</taxon>
    </lineage>
</organism>
<gene>
    <name evidence="2" type="ORF">BS329_09275</name>
</gene>